<evidence type="ECO:0000256" key="4">
    <source>
        <dbReference type="ARBA" id="ARBA00022622"/>
    </source>
</evidence>
<evidence type="ECO:0000259" key="14">
    <source>
        <dbReference type="PROSITE" id="PS51210"/>
    </source>
</evidence>
<evidence type="ECO:0000256" key="1">
    <source>
        <dbReference type="ARBA" id="ARBA00004589"/>
    </source>
</evidence>
<dbReference type="EMBL" id="OX365769">
    <property type="protein sequence ID" value="CAI4035485.1"/>
    <property type="molecule type" value="Genomic_DNA"/>
</dbReference>
<evidence type="ECO:0000256" key="13">
    <source>
        <dbReference type="SAM" id="MobiDB-lite"/>
    </source>
</evidence>
<organism evidence="15 16">
    <name type="scientific">Saccharomyces mikatae IFO 1815</name>
    <dbReference type="NCBI Taxonomy" id="226126"/>
    <lineage>
        <taxon>Eukaryota</taxon>
        <taxon>Fungi</taxon>
        <taxon>Dikarya</taxon>
        <taxon>Ascomycota</taxon>
        <taxon>Saccharomycotina</taxon>
        <taxon>Saccharomycetes</taxon>
        <taxon>Saccharomycetales</taxon>
        <taxon>Saccharomycetaceae</taxon>
        <taxon>Saccharomyces</taxon>
    </lineage>
</organism>
<dbReference type="SUPFAM" id="SSF52151">
    <property type="entry name" value="FabD/lysophospholipase-like"/>
    <property type="match status" value="1"/>
</dbReference>
<dbReference type="GO" id="GO:0004622">
    <property type="term" value="F:phosphatidylcholine lysophospholipase activity"/>
    <property type="evidence" value="ECO:0007669"/>
    <property type="project" value="UniProtKB-EC"/>
</dbReference>
<evidence type="ECO:0000256" key="6">
    <source>
        <dbReference type="ARBA" id="ARBA00022801"/>
    </source>
</evidence>
<evidence type="ECO:0000256" key="3">
    <source>
        <dbReference type="ARBA" id="ARBA00013274"/>
    </source>
</evidence>
<dbReference type="Pfam" id="PF01735">
    <property type="entry name" value="PLA2_B"/>
    <property type="match status" value="1"/>
</dbReference>
<keyword evidence="7 11" id="KW-0442">Lipid degradation</keyword>
<evidence type="ECO:0000256" key="10">
    <source>
        <dbReference type="ARBA" id="ARBA00023288"/>
    </source>
</evidence>
<evidence type="ECO:0000313" key="16">
    <source>
        <dbReference type="Proteomes" id="UP001161438"/>
    </source>
</evidence>
<dbReference type="RefSeq" id="XP_056078605.1">
    <property type="nucleotide sequence ID" value="XM_056224715.1"/>
</dbReference>
<proteinExistence type="inferred from homology"/>
<keyword evidence="4" id="KW-0472">Membrane</keyword>
<dbReference type="GeneID" id="80920359"/>
<feature type="chain" id="PRO_5041485589" description="Lysophospholipase" evidence="12">
    <location>
        <begin position="20"/>
        <end position="707"/>
    </location>
</feature>
<dbReference type="EC" id="3.1.1.5" evidence="3 12"/>
<dbReference type="PANTHER" id="PTHR10728:SF33">
    <property type="entry name" value="LYSOPHOSPHOLIPASE 1-RELATED"/>
    <property type="match status" value="1"/>
</dbReference>
<keyword evidence="16" id="KW-1185">Reference proteome</keyword>
<dbReference type="GO" id="GO:0005576">
    <property type="term" value="C:extracellular region"/>
    <property type="evidence" value="ECO:0007669"/>
    <property type="project" value="TreeGrafter"/>
</dbReference>
<dbReference type="AlphaFoldDB" id="A0AA35ISS7"/>
<dbReference type="GO" id="GO:0005886">
    <property type="term" value="C:plasma membrane"/>
    <property type="evidence" value="ECO:0007669"/>
    <property type="project" value="TreeGrafter"/>
</dbReference>
<sequence>MKLQDIFLVSSLISGLSLATDSSSATGDGYAPSKISCPDDGTSLVRNASGLSTAETDWLSKRDTHTTEALHSFLSRATSNFSDTSLLSTLFGSNSSNVPKIGIACSGGGYRAMLGGAGMIAAMDNRTDGANDHGLGGLLQSSTYLSGLSGGNWLTGTLAWNNWTSVQEIVDHMSESDSIWNITKSIVNPGGSNMTYTIERWESIVQEVQAKSNAGFNISLSDLWGRALSYNFFPSMPNAGSALTWSSLRDVDVFKNGEMPLPITVADGRYPGTTVINLNATLFEFTPFEMGSWDPSLNAFTDVKYLGTKVTNGKPVNKDQCVSGYDNAGFVIATSASLFNEFSLEATTSTYYKIINNFANQHVNNLSQDDDDIAIYAPNPFKDTEFVDRNYTSSIVDADDLFLVDGGEDGQNLPLVPLIKKERDLDVVFALDISDNTDESWPSGVCMTNTYERQFSKQGKGMAFPYVPDVNTFLNLGLTNKPTFFGCDATNLTDLEYIPPLVVYIPHTKHSFNGNQSTLKMNYNITERLGMIRNGFEAATMGNLTDDSGFLGCIGCAIIRRKQESLNATLPSECTKCFTDYCWDGKLSTSTNSELSRNGTYQNGAIASAISEATDGIPIMALLGSSSSVNSTSNSTTSASSNGTSNLTSSSNTTSNSNSNSPSSVSVSATSSSSSTGSKANAAAISYANINTFMSLLGAITAVFGLI</sequence>
<dbReference type="GO" id="GO:0005829">
    <property type="term" value="C:cytosol"/>
    <property type="evidence" value="ECO:0007669"/>
    <property type="project" value="TreeGrafter"/>
</dbReference>
<dbReference type="FunFam" id="3.40.1090.10:FF:000010">
    <property type="entry name" value="Lysophospholipase"/>
    <property type="match status" value="1"/>
</dbReference>
<dbReference type="GO" id="GO:0046475">
    <property type="term" value="P:glycerophospholipid catabolic process"/>
    <property type="evidence" value="ECO:0007669"/>
    <property type="project" value="TreeGrafter"/>
</dbReference>
<feature type="signal peptide" evidence="12">
    <location>
        <begin position="1"/>
        <end position="19"/>
    </location>
</feature>
<keyword evidence="5 12" id="KW-0732">Signal</keyword>
<evidence type="ECO:0000256" key="7">
    <source>
        <dbReference type="ARBA" id="ARBA00022963"/>
    </source>
</evidence>
<dbReference type="SMART" id="SM00022">
    <property type="entry name" value="PLAc"/>
    <property type="match status" value="1"/>
</dbReference>
<gene>
    <name evidence="15" type="primary">SMKI13G1340</name>
    <name evidence="15" type="ORF">SMKI_13G1340</name>
</gene>
<dbReference type="GO" id="GO:0004623">
    <property type="term" value="F:phospholipase A2 activity"/>
    <property type="evidence" value="ECO:0007669"/>
    <property type="project" value="TreeGrafter"/>
</dbReference>
<dbReference type="Gene3D" id="3.40.1090.10">
    <property type="entry name" value="Cytosolic phospholipase A2 catalytic domain"/>
    <property type="match status" value="1"/>
</dbReference>
<dbReference type="PANTHER" id="PTHR10728">
    <property type="entry name" value="CYTOSOLIC PHOSPHOLIPASE A2"/>
    <property type="match status" value="1"/>
</dbReference>
<feature type="region of interest" description="Disordered" evidence="13">
    <location>
        <begin position="633"/>
        <end position="677"/>
    </location>
</feature>
<dbReference type="Proteomes" id="UP001161438">
    <property type="component" value="Chromosome 13"/>
</dbReference>
<evidence type="ECO:0000256" key="2">
    <source>
        <dbReference type="ARBA" id="ARBA00008780"/>
    </source>
</evidence>
<comment type="similarity">
    <text evidence="2 12">Belongs to the lysophospholipase family.</text>
</comment>
<evidence type="ECO:0000256" key="9">
    <source>
        <dbReference type="ARBA" id="ARBA00023180"/>
    </source>
</evidence>
<evidence type="ECO:0000313" key="15">
    <source>
        <dbReference type="EMBL" id="CAI4035485.1"/>
    </source>
</evidence>
<keyword evidence="9" id="KW-0325">Glycoprotein</keyword>
<keyword evidence="6 11" id="KW-0378">Hydrolase</keyword>
<dbReference type="GO" id="GO:0005783">
    <property type="term" value="C:endoplasmic reticulum"/>
    <property type="evidence" value="ECO:0007669"/>
    <property type="project" value="TreeGrafter"/>
</dbReference>
<comment type="catalytic activity">
    <reaction evidence="12">
        <text>a 1-acyl-sn-glycero-3-phosphocholine + H2O = sn-glycerol 3-phosphocholine + a fatty acid + H(+)</text>
        <dbReference type="Rhea" id="RHEA:15177"/>
        <dbReference type="ChEBI" id="CHEBI:15377"/>
        <dbReference type="ChEBI" id="CHEBI:15378"/>
        <dbReference type="ChEBI" id="CHEBI:16870"/>
        <dbReference type="ChEBI" id="CHEBI:28868"/>
        <dbReference type="ChEBI" id="CHEBI:58168"/>
        <dbReference type="EC" id="3.1.1.5"/>
    </reaction>
</comment>
<name>A0AA35ISS7_SACMI</name>
<comment type="subcellular location">
    <subcellularLocation>
        <location evidence="1">Membrane</location>
        <topology evidence="1">Lipid-anchor</topology>
        <topology evidence="1">GPI-anchor</topology>
    </subcellularLocation>
</comment>
<dbReference type="GO" id="GO:0098552">
    <property type="term" value="C:side of membrane"/>
    <property type="evidence" value="ECO:0007669"/>
    <property type="project" value="UniProtKB-KW"/>
</dbReference>
<dbReference type="PROSITE" id="PS51210">
    <property type="entry name" value="PLA2C"/>
    <property type="match status" value="1"/>
</dbReference>
<evidence type="ECO:0000256" key="12">
    <source>
        <dbReference type="RuleBase" id="RU362103"/>
    </source>
</evidence>
<reference evidence="15" key="1">
    <citation type="submission" date="2022-10" db="EMBL/GenBank/DDBJ databases">
        <authorList>
            <person name="Byrne P K."/>
        </authorList>
    </citation>
    <scope>NUCLEOTIDE SEQUENCE</scope>
    <source>
        <strain evidence="15">IFO1815</strain>
    </source>
</reference>
<keyword evidence="8 11" id="KW-0443">Lipid metabolism</keyword>
<feature type="domain" description="PLA2c" evidence="14">
    <location>
        <begin position="36"/>
        <end position="588"/>
    </location>
</feature>
<evidence type="ECO:0000256" key="8">
    <source>
        <dbReference type="ARBA" id="ARBA00023098"/>
    </source>
</evidence>
<evidence type="ECO:0000256" key="5">
    <source>
        <dbReference type="ARBA" id="ARBA00022729"/>
    </source>
</evidence>
<keyword evidence="10" id="KW-0449">Lipoprotein</keyword>
<keyword evidence="4" id="KW-0336">GPI-anchor</keyword>
<dbReference type="InterPro" id="IPR002642">
    <property type="entry name" value="LysoPLipase_cat_dom"/>
</dbReference>
<dbReference type="InterPro" id="IPR016035">
    <property type="entry name" value="Acyl_Trfase/lysoPLipase"/>
</dbReference>
<evidence type="ECO:0000256" key="11">
    <source>
        <dbReference type="PROSITE-ProRule" id="PRU00555"/>
    </source>
</evidence>
<protein>
    <recommendedName>
        <fullName evidence="3 12">Lysophospholipase</fullName>
        <ecNumber evidence="3 12">3.1.1.5</ecNumber>
    </recommendedName>
</protein>
<dbReference type="CDD" id="cd07203">
    <property type="entry name" value="cPLA2_Fungal_PLB"/>
    <property type="match status" value="1"/>
</dbReference>
<accession>A0AA35ISS7</accession>